<feature type="domain" description="Guanylate kinase-like" evidence="4">
    <location>
        <begin position="16"/>
        <end position="204"/>
    </location>
</feature>
<proteinExistence type="inferred from homology"/>
<dbReference type="AlphaFoldDB" id="A0A136M0A6"/>
<dbReference type="InterPro" id="IPR008145">
    <property type="entry name" value="GK/Ca_channel_bsu"/>
</dbReference>
<dbReference type="GO" id="GO:0004385">
    <property type="term" value="F:GMP kinase activity"/>
    <property type="evidence" value="ECO:0007669"/>
    <property type="project" value="UniProtKB-EC"/>
</dbReference>
<dbReference type="SUPFAM" id="SSF52540">
    <property type="entry name" value="P-loop containing nucleoside triphosphate hydrolases"/>
    <property type="match status" value="1"/>
</dbReference>
<dbReference type="Proteomes" id="UP000070457">
    <property type="component" value="Unassembled WGS sequence"/>
</dbReference>
<gene>
    <name evidence="5" type="primary">gmk_1</name>
    <name evidence="5" type="ORF">TR69_WS6001000215</name>
</gene>
<keyword evidence="2 5" id="KW-0808">Transferase</keyword>
<dbReference type="Gene3D" id="3.40.50.300">
    <property type="entry name" value="P-loop containing nucleotide triphosphate hydrolases"/>
    <property type="match status" value="1"/>
</dbReference>
<dbReference type="PANTHER" id="PTHR23117:SF13">
    <property type="entry name" value="GUANYLATE KINASE"/>
    <property type="match status" value="1"/>
</dbReference>
<evidence type="ECO:0000313" key="6">
    <source>
        <dbReference type="Proteomes" id="UP000070457"/>
    </source>
</evidence>
<sequence>MTEADQKRKEMENNSDIRIVAVGTSGVGKSYLEQTLKRELGFVPVPKITDRAARESEIGSTDIVFVSPKEFTEQKAGGEFVFTLDYKGQQYGWRKDDFDAITASGQHPTMAITLESLPALLETDPRFVPVFLQITEAQLPMLEQRMQDRGEDEAQIQKRLELARSEIERFNTPEYEQLVTDHGGRVFVVESDDTIPGQVIPWIKERLGLE</sequence>
<evidence type="ECO:0000256" key="3">
    <source>
        <dbReference type="ARBA" id="ARBA00022777"/>
    </source>
</evidence>
<dbReference type="PROSITE" id="PS50052">
    <property type="entry name" value="GUANYLATE_KINASE_2"/>
    <property type="match status" value="1"/>
</dbReference>
<dbReference type="InterPro" id="IPR027417">
    <property type="entry name" value="P-loop_NTPase"/>
</dbReference>
<keyword evidence="3 5" id="KW-0418">Kinase</keyword>
<dbReference type="Pfam" id="PF00625">
    <property type="entry name" value="Guanylate_kin"/>
    <property type="match status" value="1"/>
</dbReference>
<evidence type="ECO:0000256" key="2">
    <source>
        <dbReference type="ARBA" id="ARBA00022679"/>
    </source>
</evidence>
<protein>
    <submittedName>
        <fullName evidence="5">Guanylate kinase</fullName>
        <ecNumber evidence="5">2.7.4.8</ecNumber>
    </submittedName>
</protein>
<evidence type="ECO:0000313" key="5">
    <source>
        <dbReference type="EMBL" id="KXK27340.1"/>
    </source>
</evidence>
<dbReference type="InterPro" id="IPR008144">
    <property type="entry name" value="Guanylate_kin-like_dom"/>
</dbReference>
<dbReference type="EMBL" id="JYNZ01000002">
    <property type="protein sequence ID" value="KXK27340.1"/>
    <property type="molecule type" value="Genomic_DNA"/>
</dbReference>
<name>A0A136M0A6_9BACT</name>
<accession>A0A136M0A6</accession>
<evidence type="ECO:0000259" key="4">
    <source>
        <dbReference type="PROSITE" id="PS50052"/>
    </source>
</evidence>
<dbReference type="GO" id="GO:0005829">
    <property type="term" value="C:cytosol"/>
    <property type="evidence" value="ECO:0007669"/>
    <property type="project" value="TreeGrafter"/>
</dbReference>
<comment type="similarity">
    <text evidence="1">Belongs to the guanylate kinase family.</text>
</comment>
<evidence type="ECO:0000256" key="1">
    <source>
        <dbReference type="ARBA" id="ARBA00005790"/>
    </source>
</evidence>
<comment type="caution">
    <text evidence="5">The sequence shown here is derived from an EMBL/GenBank/DDBJ whole genome shotgun (WGS) entry which is preliminary data.</text>
</comment>
<dbReference type="SMART" id="SM00072">
    <property type="entry name" value="GuKc"/>
    <property type="match status" value="1"/>
</dbReference>
<organism evidence="5 6">
    <name type="scientific">candidate division WS6 bacterium OLB20</name>
    <dbReference type="NCBI Taxonomy" id="1617426"/>
    <lineage>
        <taxon>Bacteria</taxon>
        <taxon>Candidatus Dojkabacteria</taxon>
    </lineage>
</organism>
<dbReference type="PANTHER" id="PTHR23117">
    <property type="entry name" value="GUANYLATE KINASE-RELATED"/>
    <property type="match status" value="1"/>
</dbReference>
<dbReference type="EC" id="2.7.4.8" evidence="5"/>
<reference evidence="5 6" key="1">
    <citation type="submission" date="2015-02" db="EMBL/GenBank/DDBJ databases">
        <title>Improved understanding of the partial-nitritation anammox process through 23 genomes representing the majority of the microbial community.</title>
        <authorList>
            <person name="Speth D.R."/>
            <person name="In T Zandt M."/>
            <person name="Guerrero Cruz S."/>
            <person name="Jetten M.S."/>
            <person name="Dutilh B.E."/>
        </authorList>
    </citation>
    <scope>NUCLEOTIDE SEQUENCE [LARGE SCALE GENOMIC DNA]</scope>
    <source>
        <strain evidence="5">OLB20</strain>
    </source>
</reference>
<dbReference type="STRING" id="1617426.TR69_WS6001000215"/>